<proteinExistence type="predicted"/>
<dbReference type="Proteomes" id="UP000600918">
    <property type="component" value="Unassembled WGS sequence"/>
</dbReference>
<keyword evidence="2" id="KW-1185">Reference proteome</keyword>
<comment type="caution">
    <text evidence="1">The sequence shown here is derived from an EMBL/GenBank/DDBJ whole genome shotgun (WGS) entry which is preliminary data.</text>
</comment>
<accession>A0A834PMA1</accession>
<name>A0A834PMA1_VESPE</name>
<evidence type="ECO:0000313" key="2">
    <source>
        <dbReference type="Proteomes" id="UP000600918"/>
    </source>
</evidence>
<dbReference type="EMBL" id="JACSDY010000001">
    <property type="protein sequence ID" value="KAF7439616.1"/>
    <property type="molecule type" value="Genomic_DNA"/>
</dbReference>
<organism evidence="1 2">
    <name type="scientific">Vespula pensylvanica</name>
    <name type="common">Western yellow jacket</name>
    <name type="synonym">Wasp</name>
    <dbReference type="NCBI Taxonomy" id="30213"/>
    <lineage>
        <taxon>Eukaryota</taxon>
        <taxon>Metazoa</taxon>
        <taxon>Ecdysozoa</taxon>
        <taxon>Arthropoda</taxon>
        <taxon>Hexapoda</taxon>
        <taxon>Insecta</taxon>
        <taxon>Pterygota</taxon>
        <taxon>Neoptera</taxon>
        <taxon>Endopterygota</taxon>
        <taxon>Hymenoptera</taxon>
        <taxon>Apocrita</taxon>
        <taxon>Aculeata</taxon>
        <taxon>Vespoidea</taxon>
        <taxon>Vespidae</taxon>
        <taxon>Vespinae</taxon>
        <taxon>Vespula</taxon>
    </lineage>
</organism>
<sequence>MSCHHEFARVPSEIGTNVYFMLGIGGRAKRILGGVLLRQDMALLGKMRRGARSKSSAWRKFRTSSFPRQFSRWDYEYQESEREREQCAVSVPRVTAGGSVGGLKGFGREYVSTSPTRQSSLWGCVGGGVDANMLVERSLGGVESEREDRR</sequence>
<gene>
    <name evidence="1" type="ORF">H0235_002007</name>
</gene>
<protein>
    <submittedName>
        <fullName evidence="1">Uncharacterized protein</fullName>
    </submittedName>
</protein>
<evidence type="ECO:0000313" key="1">
    <source>
        <dbReference type="EMBL" id="KAF7439616.1"/>
    </source>
</evidence>
<dbReference type="AlphaFoldDB" id="A0A834PMA1"/>
<reference evidence="1" key="1">
    <citation type="journal article" date="2020" name="G3 (Bethesda)">
        <title>High-Quality Assemblies for Three Invasive Social Wasps from the &lt;i&gt;Vespula&lt;/i&gt; Genus.</title>
        <authorList>
            <person name="Harrop T.W.R."/>
            <person name="Guhlin J."/>
            <person name="McLaughlin G.M."/>
            <person name="Permina E."/>
            <person name="Stockwell P."/>
            <person name="Gilligan J."/>
            <person name="Le Lec M.F."/>
            <person name="Gruber M.A.M."/>
            <person name="Quinn O."/>
            <person name="Lovegrove M."/>
            <person name="Duncan E.J."/>
            <person name="Remnant E.J."/>
            <person name="Van Eeckhoven J."/>
            <person name="Graham B."/>
            <person name="Knapp R.A."/>
            <person name="Langford K.W."/>
            <person name="Kronenberg Z."/>
            <person name="Press M.O."/>
            <person name="Eacker S.M."/>
            <person name="Wilson-Rankin E.E."/>
            <person name="Purcell J."/>
            <person name="Lester P.J."/>
            <person name="Dearden P.K."/>
        </authorList>
    </citation>
    <scope>NUCLEOTIDE SEQUENCE</scope>
    <source>
        <strain evidence="1">Volc-1</strain>
    </source>
</reference>